<dbReference type="EMBL" id="JAULUE010002057">
    <property type="protein sequence ID" value="KAK5889511.1"/>
    <property type="molecule type" value="Genomic_DNA"/>
</dbReference>
<protein>
    <submittedName>
        <fullName evidence="1">Uncharacterized protein</fullName>
    </submittedName>
</protein>
<sequence>MLWIWRITTSYHPHSCFHKPSFLFALEWLRQDVDSRWRRKGGLDPRLGYSGKEGGHVPVCFALWDGSRGGDLYRVRWGRSLLSSHSQLLGLGRKEVSHDVHSSSMLDLELNGDNEVDRVE</sequence>
<gene>
    <name evidence="1" type="ORF">CesoFtcFv8_015509</name>
</gene>
<evidence type="ECO:0000313" key="2">
    <source>
        <dbReference type="Proteomes" id="UP001335648"/>
    </source>
</evidence>
<name>A0AAN8BQF2_9TELE</name>
<dbReference type="AlphaFoldDB" id="A0AAN8BQF2"/>
<organism evidence="1 2">
    <name type="scientific">Champsocephalus esox</name>
    <name type="common">pike icefish</name>
    <dbReference type="NCBI Taxonomy" id="159716"/>
    <lineage>
        <taxon>Eukaryota</taxon>
        <taxon>Metazoa</taxon>
        <taxon>Chordata</taxon>
        <taxon>Craniata</taxon>
        <taxon>Vertebrata</taxon>
        <taxon>Euteleostomi</taxon>
        <taxon>Actinopterygii</taxon>
        <taxon>Neopterygii</taxon>
        <taxon>Teleostei</taxon>
        <taxon>Neoteleostei</taxon>
        <taxon>Acanthomorphata</taxon>
        <taxon>Eupercaria</taxon>
        <taxon>Perciformes</taxon>
        <taxon>Notothenioidei</taxon>
        <taxon>Channichthyidae</taxon>
        <taxon>Champsocephalus</taxon>
    </lineage>
</organism>
<keyword evidence="2" id="KW-1185">Reference proteome</keyword>
<proteinExistence type="predicted"/>
<accession>A0AAN8BQF2</accession>
<dbReference type="Proteomes" id="UP001335648">
    <property type="component" value="Unassembled WGS sequence"/>
</dbReference>
<reference evidence="1 2" key="1">
    <citation type="journal article" date="2023" name="Mol. Biol. Evol.">
        <title>Genomics of Secondarily Temperate Adaptation in the Only Non-Antarctic Icefish.</title>
        <authorList>
            <person name="Rivera-Colon A.G."/>
            <person name="Rayamajhi N."/>
            <person name="Minhas B.F."/>
            <person name="Madrigal G."/>
            <person name="Bilyk K.T."/>
            <person name="Yoon V."/>
            <person name="Hune M."/>
            <person name="Gregory S."/>
            <person name="Cheng C.H.C."/>
            <person name="Catchen J.M."/>
        </authorList>
    </citation>
    <scope>NUCLEOTIDE SEQUENCE [LARGE SCALE GENOMIC DNA]</scope>
    <source>
        <strain evidence="1">JC2023a</strain>
    </source>
</reference>
<comment type="caution">
    <text evidence="1">The sequence shown here is derived from an EMBL/GenBank/DDBJ whole genome shotgun (WGS) entry which is preliminary data.</text>
</comment>
<evidence type="ECO:0000313" key="1">
    <source>
        <dbReference type="EMBL" id="KAK5889511.1"/>
    </source>
</evidence>